<dbReference type="InterPro" id="IPR042175">
    <property type="entry name" value="Cell/Rod_MreC_2"/>
</dbReference>
<evidence type="ECO:0000256" key="5">
    <source>
        <dbReference type="PIRNR" id="PIRNR038471"/>
    </source>
</evidence>
<gene>
    <name evidence="7" type="primary">mreC</name>
    <name evidence="7" type="ORF">ACFP85_13665</name>
</gene>
<evidence type="ECO:0000259" key="6">
    <source>
        <dbReference type="Pfam" id="PF04085"/>
    </source>
</evidence>
<dbReference type="Gene3D" id="2.40.10.340">
    <property type="entry name" value="Rod shape-determining protein MreC, domain 1"/>
    <property type="match status" value="1"/>
</dbReference>
<organism evidence="7 8">
    <name type="scientific">Pseudobowmanella zhangzhouensis</name>
    <dbReference type="NCBI Taxonomy" id="1537679"/>
    <lineage>
        <taxon>Bacteria</taxon>
        <taxon>Pseudomonadati</taxon>
        <taxon>Pseudomonadota</taxon>
        <taxon>Gammaproteobacteria</taxon>
        <taxon>Alteromonadales</taxon>
        <taxon>Alteromonadaceae</taxon>
    </lineage>
</organism>
<dbReference type="PANTHER" id="PTHR34138:SF1">
    <property type="entry name" value="CELL SHAPE-DETERMINING PROTEIN MREC"/>
    <property type="match status" value="1"/>
</dbReference>
<evidence type="ECO:0000256" key="3">
    <source>
        <dbReference type="ARBA" id="ARBA00022960"/>
    </source>
</evidence>
<comment type="function">
    <text evidence="5">Involved in formation and maintenance of cell shape.</text>
</comment>
<evidence type="ECO:0000256" key="4">
    <source>
        <dbReference type="ARBA" id="ARBA00032089"/>
    </source>
</evidence>
<dbReference type="Gene3D" id="2.40.10.350">
    <property type="entry name" value="Rod shape-determining protein MreC, domain 2"/>
    <property type="match status" value="1"/>
</dbReference>
<dbReference type="Pfam" id="PF04085">
    <property type="entry name" value="MreC"/>
    <property type="match status" value="1"/>
</dbReference>
<dbReference type="Proteomes" id="UP001596364">
    <property type="component" value="Unassembled WGS sequence"/>
</dbReference>
<keyword evidence="8" id="KW-1185">Reference proteome</keyword>
<proteinExistence type="inferred from homology"/>
<evidence type="ECO:0000313" key="7">
    <source>
        <dbReference type="EMBL" id="MFC6441195.1"/>
    </source>
</evidence>
<reference evidence="8" key="1">
    <citation type="journal article" date="2019" name="Int. J. Syst. Evol. Microbiol.">
        <title>The Global Catalogue of Microorganisms (GCM) 10K type strain sequencing project: providing services to taxonomists for standard genome sequencing and annotation.</title>
        <authorList>
            <consortium name="The Broad Institute Genomics Platform"/>
            <consortium name="The Broad Institute Genome Sequencing Center for Infectious Disease"/>
            <person name="Wu L."/>
            <person name="Ma J."/>
        </authorList>
    </citation>
    <scope>NUCLEOTIDE SEQUENCE [LARGE SCALE GENOMIC DNA]</scope>
    <source>
        <strain evidence="8">CGMCC 1.16031</strain>
    </source>
</reference>
<dbReference type="InterPro" id="IPR007221">
    <property type="entry name" value="MreC"/>
</dbReference>
<dbReference type="RefSeq" id="WP_131258470.1">
    <property type="nucleotide sequence ID" value="NZ_JBHSUS010000001.1"/>
</dbReference>
<comment type="similarity">
    <text evidence="1 5">Belongs to the MreC family.</text>
</comment>
<dbReference type="PIRSF" id="PIRSF038471">
    <property type="entry name" value="MreC"/>
    <property type="match status" value="1"/>
</dbReference>
<sequence>MDTIFTRGPSLQNRLLLAVSLSLALMFFDHKLDSFSSVRTLLASLVSPIQYMANVPGQVLSWTAERITRQDQLLEENARLRRQHVLLSEAVQRVEMLQQENNQLRALLQSPVQIPVRKMVAELMAVDNDPYSHQIVINKGSIDGVYEGQPVLDESGVVGQILHVGTTNSRVLLIADLTHAIPVRVVRNNIRLIVSGSGQLNTLTLNHVPHSSDIRVGDLLVTSGLGNVFPPGYPVAKVAAIGHDESRPFASISAEPVAKLDRLKYLLLVWPQNKDEEQ</sequence>
<dbReference type="NCBIfam" id="TIGR00219">
    <property type="entry name" value="mreC"/>
    <property type="match status" value="1"/>
</dbReference>
<protein>
    <recommendedName>
        <fullName evidence="2 5">Cell shape-determining protein MreC</fullName>
    </recommendedName>
    <alternativeName>
        <fullName evidence="4 5">Cell shape protein MreC</fullName>
    </alternativeName>
</protein>
<dbReference type="PANTHER" id="PTHR34138">
    <property type="entry name" value="CELL SHAPE-DETERMINING PROTEIN MREC"/>
    <property type="match status" value="1"/>
</dbReference>
<dbReference type="InterPro" id="IPR055342">
    <property type="entry name" value="MreC_beta-barrel_core"/>
</dbReference>
<comment type="caution">
    <text evidence="7">The sequence shown here is derived from an EMBL/GenBank/DDBJ whole genome shotgun (WGS) entry which is preliminary data.</text>
</comment>
<dbReference type="EMBL" id="JBHSUS010000001">
    <property type="protein sequence ID" value="MFC6441195.1"/>
    <property type="molecule type" value="Genomic_DNA"/>
</dbReference>
<evidence type="ECO:0000256" key="1">
    <source>
        <dbReference type="ARBA" id="ARBA00009369"/>
    </source>
</evidence>
<dbReference type="InterPro" id="IPR042177">
    <property type="entry name" value="Cell/Rod_1"/>
</dbReference>
<feature type="domain" description="Rod shape-determining protein MreC beta-barrel core" evidence="6">
    <location>
        <begin position="124"/>
        <end position="270"/>
    </location>
</feature>
<accession>A0ABW1XMM3</accession>
<name>A0ABW1XMM3_9ALTE</name>
<keyword evidence="3 5" id="KW-0133">Cell shape</keyword>
<evidence type="ECO:0000256" key="2">
    <source>
        <dbReference type="ARBA" id="ARBA00013855"/>
    </source>
</evidence>
<evidence type="ECO:0000313" key="8">
    <source>
        <dbReference type="Proteomes" id="UP001596364"/>
    </source>
</evidence>